<evidence type="ECO:0000313" key="2">
    <source>
        <dbReference type="EMBL" id="KAF5843328.1"/>
    </source>
</evidence>
<keyword evidence="3" id="KW-1185">Reference proteome</keyword>
<evidence type="ECO:0000256" key="1">
    <source>
        <dbReference type="SAM" id="SignalP"/>
    </source>
</evidence>
<protein>
    <submittedName>
        <fullName evidence="2">Uncharacterized protein</fullName>
    </submittedName>
</protein>
<accession>A0ABQ7H901</accession>
<dbReference type="EMBL" id="MU069444">
    <property type="protein sequence ID" value="KAF5843328.1"/>
    <property type="molecule type" value="Genomic_DNA"/>
</dbReference>
<keyword evidence="1" id="KW-0732">Signal</keyword>
<dbReference type="Proteomes" id="UP000815325">
    <property type="component" value="Unassembled WGS sequence"/>
</dbReference>
<comment type="caution">
    <text evidence="2">The sequence shown here is derived from an EMBL/GenBank/DDBJ whole genome shotgun (WGS) entry which is preliminary data.</text>
</comment>
<proteinExistence type="predicted"/>
<reference evidence="2" key="1">
    <citation type="submission" date="2017-08" db="EMBL/GenBank/DDBJ databases">
        <authorList>
            <person name="Polle J.E."/>
            <person name="Barry K."/>
            <person name="Cushman J."/>
            <person name="Schmutz J."/>
            <person name="Tran D."/>
            <person name="Hathwaick L.T."/>
            <person name="Yim W.C."/>
            <person name="Jenkins J."/>
            <person name="Mckie-Krisberg Z.M."/>
            <person name="Prochnik S."/>
            <person name="Lindquist E."/>
            <person name="Dockter R.B."/>
            <person name="Adam C."/>
            <person name="Molina H."/>
            <person name="Bunkerborg J."/>
            <person name="Jin E."/>
            <person name="Buchheim M."/>
            <person name="Magnuson J."/>
        </authorList>
    </citation>
    <scope>NUCLEOTIDE SEQUENCE</scope>
    <source>
        <strain evidence="2">CCAP 19/18</strain>
    </source>
</reference>
<sequence>MAGKHTWKQACLNLLAMTAVLTVSATQAVHTLTFKVGTVIGEKGLCSEMGDAHRGYLLFVNKLATEEGAMHITDSSGTQHRILFEYTR</sequence>
<feature type="signal peptide" evidence="1">
    <location>
        <begin position="1"/>
        <end position="25"/>
    </location>
</feature>
<name>A0ABQ7H901_DUNSA</name>
<gene>
    <name evidence="2" type="ORF">DUNSADRAFT_17906</name>
</gene>
<feature type="chain" id="PRO_5046457867" evidence="1">
    <location>
        <begin position="26"/>
        <end position="88"/>
    </location>
</feature>
<organism evidence="2 3">
    <name type="scientific">Dunaliella salina</name>
    <name type="common">Green alga</name>
    <name type="synonym">Protococcus salinus</name>
    <dbReference type="NCBI Taxonomy" id="3046"/>
    <lineage>
        <taxon>Eukaryota</taxon>
        <taxon>Viridiplantae</taxon>
        <taxon>Chlorophyta</taxon>
        <taxon>core chlorophytes</taxon>
        <taxon>Chlorophyceae</taxon>
        <taxon>CS clade</taxon>
        <taxon>Chlamydomonadales</taxon>
        <taxon>Dunaliellaceae</taxon>
        <taxon>Dunaliella</taxon>
    </lineage>
</organism>
<evidence type="ECO:0000313" key="3">
    <source>
        <dbReference type="Proteomes" id="UP000815325"/>
    </source>
</evidence>